<dbReference type="Proteomes" id="UP001054837">
    <property type="component" value="Unassembled WGS sequence"/>
</dbReference>
<keyword evidence="2" id="KW-1185">Reference proteome</keyword>
<reference evidence="1 2" key="1">
    <citation type="submission" date="2021-06" db="EMBL/GenBank/DDBJ databases">
        <title>Caerostris darwini draft genome.</title>
        <authorList>
            <person name="Kono N."/>
            <person name="Arakawa K."/>
        </authorList>
    </citation>
    <scope>NUCLEOTIDE SEQUENCE [LARGE SCALE GENOMIC DNA]</scope>
</reference>
<protein>
    <submittedName>
        <fullName evidence="1">Uncharacterized protein</fullName>
    </submittedName>
</protein>
<dbReference type="EMBL" id="BPLQ01004504">
    <property type="protein sequence ID" value="GIY08445.1"/>
    <property type="molecule type" value="Genomic_DNA"/>
</dbReference>
<evidence type="ECO:0000313" key="1">
    <source>
        <dbReference type="EMBL" id="GIY08445.1"/>
    </source>
</evidence>
<name>A0AAV4QGA6_9ARAC</name>
<accession>A0AAV4QGA6</accession>
<dbReference type="AlphaFoldDB" id="A0AAV4QGA6"/>
<comment type="caution">
    <text evidence="1">The sequence shown here is derived from an EMBL/GenBank/DDBJ whole genome shotgun (WGS) entry which is preliminary data.</text>
</comment>
<evidence type="ECO:0000313" key="2">
    <source>
        <dbReference type="Proteomes" id="UP001054837"/>
    </source>
</evidence>
<gene>
    <name evidence="1" type="ORF">CDAR_313881</name>
</gene>
<organism evidence="1 2">
    <name type="scientific">Caerostris darwini</name>
    <dbReference type="NCBI Taxonomy" id="1538125"/>
    <lineage>
        <taxon>Eukaryota</taxon>
        <taxon>Metazoa</taxon>
        <taxon>Ecdysozoa</taxon>
        <taxon>Arthropoda</taxon>
        <taxon>Chelicerata</taxon>
        <taxon>Arachnida</taxon>
        <taxon>Araneae</taxon>
        <taxon>Araneomorphae</taxon>
        <taxon>Entelegynae</taxon>
        <taxon>Araneoidea</taxon>
        <taxon>Araneidae</taxon>
        <taxon>Caerostris</taxon>
    </lineage>
</organism>
<sequence length="111" mass="12585">MNCRDAVPSKIKLCICKMMKPLSIFPQKLPLISSASVSSIQKFPEKTHFEKSCPFLTSVIAVCDPLHIDEWMSLFFNQPRLQPIGWYESNLQGSLIINLTNPRVEPDASFT</sequence>
<proteinExistence type="predicted"/>